<name>A0ABR6M1B3_9ACTN</name>
<dbReference type="InterPro" id="IPR023296">
    <property type="entry name" value="Glyco_hydro_beta-prop_sf"/>
</dbReference>
<evidence type="ECO:0000313" key="7">
    <source>
        <dbReference type="Proteomes" id="UP000530530"/>
    </source>
</evidence>
<keyword evidence="7" id="KW-1185">Reference proteome</keyword>
<dbReference type="EMBL" id="JACHNG010000002">
    <property type="protein sequence ID" value="MBB4788395.1"/>
    <property type="molecule type" value="Genomic_DNA"/>
</dbReference>
<organism evidence="6 7">
    <name type="scientific">Streptomyces rapamycinicus</name>
    <dbReference type="NCBI Taxonomy" id="1226757"/>
    <lineage>
        <taxon>Bacteria</taxon>
        <taxon>Bacillati</taxon>
        <taxon>Actinomycetota</taxon>
        <taxon>Actinomycetes</taxon>
        <taxon>Kitasatosporales</taxon>
        <taxon>Streptomycetaceae</taxon>
        <taxon>Streptomyces</taxon>
        <taxon>Streptomyces violaceusniger group</taxon>
    </lineage>
</organism>
<dbReference type="PANTHER" id="PTHR42812:SF12">
    <property type="entry name" value="BETA-XYLOSIDASE-RELATED"/>
    <property type="match status" value="1"/>
</dbReference>
<protein>
    <submittedName>
        <fullName evidence="6">Beta-xylosidase</fullName>
    </submittedName>
</protein>
<dbReference type="Gene3D" id="2.115.10.20">
    <property type="entry name" value="Glycosyl hydrolase domain, family 43"/>
    <property type="match status" value="1"/>
</dbReference>
<dbReference type="SUPFAM" id="SSF75005">
    <property type="entry name" value="Arabinanase/levansucrase/invertase"/>
    <property type="match status" value="1"/>
</dbReference>
<feature type="region of interest" description="Disordered" evidence="4">
    <location>
        <begin position="29"/>
        <end position="54"/>
    </location>
</feature>
<proteinExistence type="inferred from homology"/>
<dbReference type="InterPro" id="IPR006710">
    <property type="entry name" value="Glyco_hydro_43"/>
</dbReference>
<dbReference type="Gene3D" id="2.60.120.200">
    <property type="match status" value="1"/>
</dbReference>
<keyword evidence="2" id="KW-0378">Hydrolase</keyword>
<dbReference type="Pfam" id="PF04616">
    <property type="entry name" value="Glyco_hydro_43"/>
    <property type="match status" value="1"/>
</dbReference>
<keyword evidence="3" id="KW-0326">Glycosidase</keyword>
<comment type="similarity">
    <text evidence="1">Belongs to the glycosyl hydrolase 43 family.</text>
</comment>
<evidence type="ECO:0000259" key="5">
    <source>
        <dbReference type="Pfam" id="PF17851"/>
    </source>
</evidence>
<dbReference type="PROSITE" id="PS51318">
    <property type="entry name" value="TAT"/>
    <property type="match status" value="1"/>
</dbReference>
<dbReference type="InterPro" id="IPR051795">
    <property type="entry name" value="Glycosyl_Hydrlase_43"/>
</dbReference>
<gene>
    <name evidence="6" type="ORF">BJY27_009442</name>
</gene>
<dbReference type="PANTHER" id="PTHR42812">
    <property type="entry name" value="BETA-XYLOSIDASE"/>
    <property type="match status" value="1"/>
</dbReference>
<evidence type="ECO:0000256" key="2">
    <source>
        <dbReference type="ARBA" id="ARBA00022801"/>
    </source>
</evidence>
<dbReference type="SUPFAM" id="SSF49899">
    <property type="entry name" value="Concanavalin A-like lectins/glucanases"/>
    <property type="match status" value="1"/>
</dbReference>
<dbReference type="Pfam" id="PF17851">
    <property type="entry name" value="GH43_C2"/>
    <property type="match status" value="1"/>
</dbReference>
<comment type="caution">
    <text evidence="6">The sequence shown here is derived from an EMBL/GenBank/DDBJ whole genome shotgun (WGS) entry which is preliminary data.</text>
</comment>
<dbReference type="Proteomes" id="UP000530530">
    <property type="component" value="Unassembled WGS sequence"/>
</dbReference>
<sequence>MSEHGRRQVLRTGLGAVAGSTVLGAIGAATPASATPRPDGPLGAGGGVTRGERESARADLPWVADLGDGRYQNPVLNADWSDPDAIRVGPYFYLVASTFNRVPGLPVLRSVDLVNWTVIGHALTELLPREHFGEPRHGEGVWAPALRHHDGKFWIFYPDPDFGIFMVTATDPRGPWSTPRPVKPGKGLIDPCPLWDDDGRAYLVHAWAKSRSGINNRLTLHRMSPDGTALLDEGRIVINGDDLPGYTTLEGPKLYKRDGWYWIFAPAGGVTNGWQSAFRSRSVWGPYEDRVVLAQGDTPVNGPHQGAWVTTEGGEDWFLHFQDRGAYGRVVHLQPMRWRTDGWPVMGTDDGSGRGAPVLVHTKPRVDGRTEVTAPATSDDFTGSGLGKQWMWQANADPAWWSLRRFPSRLALVCGPGPVTHDLRLLPNVLGQRLPAESFTATTSMKLSTATAGSRAGLVVLGETYAWVGLRHDGDRIVLVCRTAAKDAAEADTITPVPLPRGRSAVPLRVSVRPGAVCQFAADVDGRGFTPLGAPFPAMAGKWIGATLGLFATGPATDGTGGVATGHTGDVAADGTGDVAADGTGDVAAGRTAGVAEFDWFRVGPISS</sequence>
<evidence type="ECO:0000256" key="4">
    <source>
        <dbReference type="SAM" id="MobiDB-lite"/>
    </source>
</evidence>
<evidence type="ECO:0000313" key="6">
    <source>
        <dbReference type="EMBL" id="MBB4788395.1"/>
    </source>
</evidence>
<dbReference type="InterPro" id="IPR006311">
    <property type="entry name" value="TAT_signal"/>
</dbReference>
<evidence type="ECO:0000256" key="3">
    <source>
        <dbReference type="ARBA" id="ARBA00023295"/>
    </source>
</evidence>
<accession>A0ABR6M1B3</accession>
<reference evidence="6 7" key="1">
    <citation type="submission" date="2020-08" db="EMBL/GenBank/DDBJ databases">
        <title>Sequencing the genomes of 1000 actinobacteria strains.</title>
        <authorList>
            <person name="Klenk H.-P."/>
        </authorList>
    </citation>
    <scope>NUCLEOTIDE SEQUENCE [LARGE SCALE GENOMIC DNA]</scope>
    <source>
        <strain evidence="6 7">DSM 41530</strain>
    </source>
</reference>
<dbReference type="CDD" id="cd09001">
    <property type="entry name" value="GH43_FsAxh1-like"/>
    <property type="match status" value="1"/>
</dbReference>
<dbReference type="InterPro" id="IPR013320">
    <property type="entry name" value="ConA-like_dom_sf"/>
</dbReference>
<evidence type="ECO:0000256" key="1">
    <source>
        <dbReference type="ARBA" id="ARBA00009865"/>
    </source>
</evidence>
<feature type="domain" description="Beta-xylosidase C-terminal Concanavalin A-like" evidence="5">
    <location>
        <begin position="378"/>
        <end position="560"/>
    </location>
</feature>
<dbReference type="InterPro" id="IPR041542">
    <property type="entry name" value="GH43_C2"/>
</dbReference>